<proteinExistence type="predicted"/>
<protein>
    <submittedName>
        <fullName evidence="1">Hypothetical phage protein</fullName>
    </submittedName>
</protein>
<name>C8XUK1_9CAUD</name>
<organism evidence="1 2">
    <name type="scientific">Shigella phage Ag3</name>
    <dbReference type="NCBI Taxonomy" id="637730"/>
    <lineage>
        <taxon>Viruses</taxon>
        <taxon>Duplodnaviria</taxon>
        <taxon>Heunggongvirae</taxon>
        <taxon>Uroviricota</taxon>
        <taxon>Caudoviricetes</taxon>
        <taxon>Pantevenvirales</taxon>
        <taxon>Ackermannviridae</taxon>
        <taxon>Aglimvirinae</taxon>
        <taxon>Agtrevirus</taxon>
        <taxon>Agtrevirus AG3</taxon>
    </lineage>
</organism>
<reference evidence="1 2" key="1">
    <citation type="journal article" date="2011" name="Virol. J.">
        <title>A Shigella boydii bacteriophage which resembles Salmonella phage ViI.</title>
        <authorList>
            <person name="Anany H."/>
            <person name="Lingohr E.J."/>
            <person name="Villegas A."/>
            <person name="Ackermann H.W."/>
            <person name="She Y.M."/>
            <person name="Griffiths M.W."/>
            <person name="Kropinski A.M."/>
        </authorList>
    </citation>
    <scope>NUCLEOTIDE SEQUENCE [LARGE SCALE GENOMIC DNA]</scope>
</reference>
<evidence type="ECO:0000313" key="2">
    <source>
        <dbReference type="Proteomes" id="UP000002614"/>
    </source>
</evidence>
<evidence type="ECO:0000313" key="1">
    <source>
        <dbReference type="EMBL" id="ACO94331.1"/>
    </source>
</evidence>
<accession>C8XUK1</accession>
<gene>
    <name evidence="1" type="primary">orf00110.1</name>
</gene>
<sequence length="46" mass="5437">MLRYSTVRRCRASHGMTRTRSATFRFRTIPQMWGLHLLLMIPTDGN</sequence>
<keyword evidence="2" id="KW-1185">Reference proteome</keyword>
<dbReference type="KEGG" id="vg:8683674"/>
<dbReference type="Proteomes" id="UP000002614">
    <property type="component" value="Segment"/>
</dbReference>
<dbReference type="RefSeq" id="YP_003358584.1">
    <property type="nucleotide sequence ID" value="NC_013693.1"/>
</dbReference>
<dbReference type="GeneID" id="8683674"/>
<dbReference type="EMBL" id="FJ373894">
    <property type="protein sequence ID" value="ACO94331.1"/>
    <property type="molecule type" value="Genomic_DNA"/>
</dbReference>